<sequence length="618" mass="69453">MTDHPPVDNQLGDDNSDNDRFSAFHREQLSDRDMGTARAEYGMLKWLVVVALGVSCAVALAFNLADPDLWGHVRYGQDALRDGQLHHTATHTYTAVDQPWVNHEVLAELTYATLFDWFGDKGLLVFKLLVGIAILAAMAWVAARNGVWVLTTAGFLLLLANNLSPFFTVRPQIFSFACCTMMLVVLELAFTGWSLWLHNPSNDGEEPRHDICTWRHSQLAWLLLLVPIAAVWANSHGAFVAGVCIVGVYLLGRSVEAIVYRGWHSVLEVGVLVFIIAAMSAATLLNAYGLELHRWLLLSLGSPRPEIAEWNLLQPQQVVFWPFVILSIVTVASLALTHRHRDWVQLTTLVLVACQAVMHIRHIPFFVLLCGFWIPPHLQSAFVHLKPDTSRLNIQRLGPWWRWTLAAVLVGLIGVQGNTLYGRLASLPVYRSMYPVDAVQWMTFKDLHGRMVVTYDWAQYAIAALGPETTVAFDGRFRTCYPQEVVDKSFDFQVGENDGRRYRRDDAGPMNPTAILELGDPELVLIDRRYEHSVRVMQDQAASADPQWTLIYQDGLAQLWGRAVIFDDTNSHRYLAPSERLITDKVHHSALVWPALPVPSTSSHLAERDAPPLPSENL</sequence>
<feature type="transmembrane region" description="Helical" evidence="1">
    <location>
        <begin position="148"/>
        <end position="167"/>
    </location>
</feature>
<dbReference type="Proteomes" id="UP001155241">
    <property type="component" value="Unassembled WGS sequence"/>
</dbReference>
<feature type="transmembrane region" description="Helical" evidence="1">
    <location>
        <begin position="43"/>
        <end position="65"/>
    </location>
</feature>
<evidence type="ECO:0008006" key="4">
    <source>
        <dbReference type="Google" id="ProtNLM"/>
    </source>
</evidence>
<feature type="transmembrane region" description="Helical" evidence="1">
    <location>
        <begin position="319"/>
        <end position="337"/>
    </location>
</feature>
<evidence type="ECO:0000313" key="3">
    <source>
        <dbReference type="Proteomes" id="UP001155241"/>
    </source>
</evidence>
<keyword evidence="1" id="KW-0812">Transmembrane</keyword>
<feature type="transmembrane region" description="Helical" evidence="1">
    <location>
        <begin position="218"/>
        <end position="251"/>
    </location>
</feature>
<dbReference type="AlphaFoldDB" id="A0A9X2JFT3"/>
<comment type="caution">
    <text evidence="2">The sequence shown here is derived from an EMBL/GenBank/DDBJ whole genome shotgun (WGS) entry which is preliminary data.</text>
</comment>
<keyword evidence="3" id="KW-1185">Reference proteome</keyword>
<name>A0A9X2JFT3_9BACT</name>
<dbReference type="RefSeq" id="WP_252851724.1">
    <property type="nucleotide sequence ID" value="NZ_JAMXLR010000025.1"/>
</dbReference>
<feature type="transmembrane region" description="Helical" evidence="1">
    <location>
        <begin position="263"/>
        <end position="288"/>
    </location>
</feature>
<feature type="transmembrane region" description="Helical" evidence="1">
    <location>
        <begin position="124"/>
        <end position="142"/>
    </location>
</feature>
<proteinExistence type="predicted"/>
<dbReference type="EMBL" id="JAMXLR010000025">
    <property type="protein sequence ID" value="MCO6043617.1"/>
    <property type="molecule type" value="Genomic_DNA"/>
</dbReference>
<protein>
    <recommendedName>
        <fullName evidence="4">Transmembrane protein</fullName>
    </recommendedName>
</protein>
<feature type="transmembrane region" description="Helical" evidence="1">
    <location>
        <begin position="349"/>
        <end position="374"/>
    </location>
</feature>
<gene>
    <name evidence="2" type="ORF">NG895_06830</name>
</gene>
<feature type="transmembrane region" description="Helical" evidence="1">
    <location>
        <begin position="174"/>
        <end position="198"/>
    </location>
</feature>
<accession>A0A9X2JFT3</accession>
<feature type="transmembrane region" description="Helical" evidence="1">
    <location>
        <begin position="400"/>
        <end position="421"/>
    </location>
</feature>
<organism evidence="2 3">
    <name type="scientific">Aeoliella straminimaris</name>
    <dbReference type="NCBI Taxonomy" id="2954799"/>
    <lineage>
        <taxon>Bacteria</taxon>
        <taxon>Pseudomonadati</taxon>
        <taxon>Planctomycetota</taxon>
        <taxon>Planctomycetia</taxon>
        <taxon>Pirellulales</taxon>
        <taxon>Lacipirellulaceae</taxon>
        <taxon>Aeoliella</taxon>
    </lineage>
</organism>
<keyword evidence="1" id="KW-1133">Transmembrane helix</keyword>
<reference evidence="2" key="1">
    <citation type="submission" date="2022-06" db="EMBL/GenBank/DDBJ databases">
        <title>Aeoliella straminimaris, a novel planctomycete from sediments.</title>
        <authorList>
            <person name="Vitorino I.R."/>
            <person name="Lage O.M."/>
        </authorList>
    </citation>
    <scope>NUCLEOTIDE SEQUENCE</scope>
    <source>
        <strain evidence="2">ICT_H6.2</strain>
    </source>
</reference>
<keyword evidence="1" id="KW-0472">Membrane</keyword>
<evidence type="ECO:0000256" key="1">
    <source>
        <dbReference type="SAM" id="Phobius"/>
    </source>
</evidence>
<evidence type="ECO:0000313" key="2">
    <source>
        <dbReference type="EMBL" id="MCO6043617.1"/>
    </source>
</evidence>